<accession>A0A7R8VZ98</accession>
<dbReference type="PANTHER" id="PTHR10278:SF0">
    <property type="entry name" value="CORTICOTROPIN-RELEASING FACTOR-BINDING PROTEIN"/>
    <property type="match status" value="1"/>
</dbReference>
<gene>
    <name evidence="2" type="ORF">TDIB3V08_LOCUS13772</name>
</gene>
<name>A0A7R8VZ98_TIMDO</name>
<dbReference type="GO" id="GO:0051424">
    <property type="term" value="F:corticotropin-releasing hormone binding"/>
    <property type="evidence" value="ECO:0007669"/>
    <property type="project" value="InterPro"/>
</dbReference>
<dbReference type="Pfam" id="PF23541">
    <property type="entry name" value="CRF-BP_C"/>
    <property type="match status" value="1"/>
</dbReference>
<feature type="domain" description="Corticotropin-releasing factor binding protein C-terminal" evidence="1">
    <location>
        <begin position="2"/>
        <end position="68"/>
    </location>
</feature>
<dbReference type="EMBL" id="OA610723">
    <property type="protein sequence ID" value="CAD7207624.1"/>
    <property type="molecule type" value="Genomic_DNA"/>
</dbReference>
<dbReference type="GO" id="GO:0051460">
    <property type="term" value="P:negative regulation of corticotropin secretion"/>
    <property type="evidence" value="ECO:0007669"/>
    <property type="project" value="TreeGrafter"/>
</dbReference>
<reference evidence="2" key="1">
    <citation type="submission" date="2020-11" db="EMBL/GenBank/DDBJ databases">
        <authorList>
            <person name="Tran Van P."/>
        </authorList>
    </citation>
    <scope>NUCLEOTIDE SEQUENCE</scope>
</reference>
<evidence type="ECO:0000259" key="1">
    <source>
        <dbReference type="Pfam" id="PF23541"/>
    </source>
</evidence>
<dbReference type="GO" id="GO:0005615">
    <property type="term" value="C:extracellular space"/>
    <property type="evidence" value="ECO:0007669"/>
    <property type="project" value="TreeGrafter"/>
</dbReference>
<dbReference type="PANTHER" id="PTHR10278">
    <property type="entry name" value="CORTICOTROPIN-RELEASING FACTOR-BINDING PROTEIN"/>
    <property type="match status" value="1"/>
</dbReference>
<evidence type="ECO:0000313" key="2">
    <source>
        <dbReference type="EMBL" id="CAD7207624.1"/>
    </source>
</evidence>
<protein>
    <recommendedName>
        <fullName evidence="1">Corticotropin-releasing factor binding protein C-terminal domain-containing protein</fullName>
    </recommendedName>
</protein>
<dbReference type="AlphaFoldDB" id="A0A7R8VZ98"/>
<dbReference type="GO" id="GO:0009755">
    <property type="term" value="P:hormone-mediated signaling pathway"/>
    <property type="evidence" value="ECO:0007669"/>
    <property type="project" value="TreeGrafter"/>
</dbReference>
<organism evidence="2">
    <name type="scientific">Timema douglasi</name>
    <name type="common">Walking stick</name>
    <dbReference type="NCBI Taxonomy" id="61478"/>
    <lineage>
        <taxon>Eukaryota</taxon>
        <taxon>Metazoa</taxon>
        <taxon>Ecdysozoa</taxon>
        <taxon>Arthropoda</taxon>
        <taxon>Hexapoda</taxon>
        <taxon>Insecta</taxon>
        <taxon>Pterygota</taxon>
        <taxon>Neoptera</taxon>
        <taxon>Polyneoptera</taxon>
        <taxon>Phasmatodea</taxon>
        <taxon>Timematodea</taxon>
        <taxon>Timematoidea</taxon>
        <taxon>Timematidae</taxon>
        <taxon>Timema</taxon>
    </lineage>
</organism>
<sequence length="78" mass="7970">MSDYVQLGGSEGLDISSLAVADSICGLDSKPGSTIETIFCGVTTVRLVSSGQFDNSVTVALRQAGEDDILDASLVCGL</sequence>
<dbReference type="InterPro" id="IPR008435">
    <property type="entry name" value="CRF-bd"/>
</dbReference>
<proteinExistence type="predicted"/>
<dbReference type="InterPro" id="IPR056178">
    <property type="entry name" value="CRF-BP_C"/>
</dbReference>